<feature type="binding site" evidence="2">
    <location>
        <position position="101"/>
    </location>
    <ligand>
        <name>Fe cation</name>
        <dbReference type="ChEBI" id="CHEBI:24875"/>
    </ligand>
</feature>
<dbReference type="Gene3D" id="2.60.120.10">
    <property type="entry name" value="Jelly Rolls"/>
    <property type="match status" value="2"/>
</dbReference>
<feature type="binding site" evidence="2">
    <location>
        <position position="103"/>
    </location>
    <ligand>
        <name>Fe cation</name>
        <dbReference type="ChEBI" id="CHEBI:24875"/>
    </ligand>
</feature>
<reference evidence="7" key="1">
    <citation type="submission" date="2018-05" db="EMBL/GenBank/DDBJ databases">
        <authorList>
            <person name="Li X."/>
        </authorList>
    </citation>
    <scope>NUCLEOTIDE SEQUENCE [LARGE SCALE GENOMIC DNA]</scope>
    <source>
        <strain evidence="7">LX32</strain>
    </source>
</reference>
<dbReference type="InterPro" id="IPR008778">
    <property type="entry name" value="Pirin_C_dom"/>
</dbReference>
<dbReference type="PIRSF" id="PIRSF006232">
    <property type="entry name" value="Pirin"/>
    <property type="match status" value="1"/>
</dbReference>
<feature type="binding site" evidence="2">
    <location>
        <position position="57"/>
    </location>
    <ligand>
        <name>Fe cation</name>
        <dbReference type="ChEBI" id="CHEBI:24875"/>
    </ligand>
</feature>
<dbReference type="Pfam" id="PF05726">
    <property type="entry name" value="Pirin_C"/>
    <property type="match status" value="1"/>
</dbReference>
<accession>A0A328AEQ9</accession>
<dbReference type="PANTHER" id="PTHR13903:SF8">
    <property type="entry name" value="PIRIN"/>
    <property type="match status" value="1"/>
</dbReference>
<dbReference type="PANTHER" id="PTHR13903">
    <property type="entry name" value="PIRIN-RELATED"/>
    <property type="match status" value="1"/>
</dbReference>
<dbReference type="OrthoDB" id="9780903at2"/>
<sequence length="297" mass="32683">MIELVIDQRRRDLGGFEVGRVLPHHGGRMVGPFIFFDHMGPAEFQPGFPRDTDVRPHPHIGLSTLSYLFDGAMTHRDSTGAHIEIRPGEVNWMTAGSGVTHSERFETLRARGGRMNGIQTWLALPLETEECDPWFAHYGDADLPTYEGAGLWARLIAGEAFGATSPVKVSSPLFYVHWRLDAGAKAQLPAAYPERAAYVAQGVVEVDGQQFHEGQMLVFQAGQPVLFTAVTPATVMLLGGEPVGPRLIEWNFVASSKERIEQAKADWRAGRMKLPVADDKEWIPLPGDPPPPANPMS</sequence>
<comment type="caution">
    <text evidence="6">The sequence shown here is derived from an EMBL/GenBank/DDBJ whole genome shotgun (WGS) entry which is preliminary data.</text>
</comment>
<keyword evidence="2" id="KW-0408">Iron</keyword>
<dbReference type="Pfam" id="PF02678">
    <property type="entry name" value="Pirin"/>
    <property type="match status" value="1"/>
</dbReference>
<name>A0A328AEQ9_9CAUL</name>
<evidence type="ECO:0000313" key="7">
    <source>
        <dbReference type="Proteomes" id="UP000249254"/>
    </source>
</evidence>
<comment type="similarity">
    <text evidence="1 3">Belongs to the pirin family.</text>
</comment>
<evidence type="ECO:0000313" key="6">
    <source>
        <dbReference type="EMBL" id="RAK51874.1"/>
    </source>
</evidence>
<protein>
    <recommendedName>
        <fullName evidence="8">Pirin family protein</fullName>
    </recommendedName>
</protein>
<evidence type="ECO:0000259" key="5">
    <source>
        <dbReference type="Pfam" id="PF05726"/>
    </source>
</evidence>
<evidence type="ECO:0008006" key="8">
    <source>
        <dbReference type="Google" id="ProtNLM"/>
    </source>
</evidence>
<dbReference type="InterPro" id="IPR011051">
    <property type="entry name" value="RmlC_Cupin_sf"/>
</dbReference>
<evidence type="ECO:0000256" key="1">
    <source>
        <dbReference type="ARBA" id="ARBA00008416"/>
    </source>
</evidence>
<organism evidence="6 7">
    <name type="scientific">Phenylobacterium soli</name>
    <dbReference type="NCBI Taxonomy" id="2170551"/>
    <lineage>
        <taxon>Bacteria</taxon>
        <taxon>Pseudomonadati</taxon>
        <taxon>Pseudomonadota</taxon>
        <taxon>Alphaproteobacteria</taxon>
        <taxon>Caulobacterales</taxon>
        <taxon>Caulobacteraceae</taxon>
        <taxon>Phenylobacterium</taxon>
    </lineage>
</organism>
<dbReference type="CDD" id="cd02247">
    <property type="entry name" value="cupin_pirin_C"/>
    <property type="match status" value="1"/>
</dbReference>
<feature type="binding site" evidence="2">
    <location>
        <position position="59"/>
    </location>
    <ligand>
        <name>Fe cation</name>
        <dbReference type="ChEBI" id="CHEBI:24875"/>
    </ligand>
</feature>
<comment type="cofactor">
    <cofactor evidence="2">
        <name>Fe cation</name>
        <dbReference type="ChEBI" id="CHEBI:24875"/>
    </cofactor>
    <text evidence="2">Binds 1 Fe cation per subunit.</text>
</comment>
<evidence type="ECO:0000256" key="2">
    <source>
        <dbReference type="PIRSR" id="PIRSR006232-1"/>
    </source>
</evidence>
<dbReference type="InterPro" id="IPR014710">
    <property type="entry name" value="RmlC-like_jellyroll"/>
</dbReference>
<feature type="domain" description="Pirin C-terminal" evidence="5">
    <location>
        <begin position="175"/>
        <end position="272"/>
    </location>
</feature>
<dbReference type="Proteomes" id="UP000249254">
    <property type="component" value="Unassembled WGS sequence"/>
</dbReference>
<dbReference type="RefSeq" id="WP_111530436.1">
    <property type="nucleotide sequence ID" value="NZ_JBHRSG010000003.1"/>
</dbReference>
<dbReference type="EMBL" id="QFYQ01000002">
    <property type="protein sequence ID" value="RAK51874.1"/>
    <property type="molecule type" value="Genomic_DNA"/>
</dbReference>
<dbReference type="GO" id="GO:0046872">
    <property type="term" value="F:metal ion binding"/>
    <property type="evidence" value="ECO:0007669"/>
    <property type="project" value="UniProtKB-KW"/>
</dbReference>
<gene>
    <name evidence="6" type="ORF">DJ017_18855</name>
</gene>
<dbReference type="InterPro" id="IPR012093">
    <property type="entry name" value="Pirin"/>
</dbReference>
<dbReference type="AlphaFoldDB" id="A0A328AEQ9"/>
<evidence type="ECO:0000256" key="3">
    <source>
        <dbReference type="RuleBase" id="RU003457"/>
    </source>
</evidence>
<keyword evidence="7" id="KW-1185">Reference proteome</keyword>
<dbReference type="InterPro" id="IPR003829">
    <property type="entry name" value="Pirin_N_dom"/>
</dbReference>
<proteinExistence type="inferred from homology"/>
<feature type="domain" description="Pirin N-terminal" evidence="4">
    <location>
        <begin position="16"/>
        <end position="122"/>
    </location>
</feature>
<evidence type="ECO:0000259" key="4">
    <source>
        <dbReference type="Pfam" id="PF02678"/>
    </source>
</evidence>
<dbReference type="SUPFAM" id="SSF51182">
    <property type="entry name" value="RmlC-like cupins"/>
    <property type="match status" value="1"/>
</dbReference>
<dbReference type="CDD" id="cd02909">
    <property type="entry name" value="cupin_pirin_N"/>
    <property type="match status" value="1"/>
</dbReference>
<keyword evidence="2" id="KW-0479">Metal-binding</keyword>